<feature type="coiled-coil region" evidence="13">
    <location>
        <begin position="595"/>
        <end position="622"/>
    </location>
</feature>
<dbReference type="GO" id="GO:0008821">
    <property type="term" value="F:crossover junction DNA endonuclease activity"/>
    <property type="evidence" value="ECO:0007669"/>
    <property type="project" value="UniProtKB-ARBA"/>
</dbReference>
<feature type="region of interest" description="Disordered" evidence="14">
    <location>
        <begin position="494"/>
        <end position="535"/>
    </location>
</feature>
<feature type="region of interest" description="Disordered" evidence="14">
    <location>
        <begin position="1461"/>
        <end position="1515"/>
    </location>
</feature>
<feature type="region of interest" description="Disordered" evidence="14">
    <location>
        <begin position="341"/>
        <end position="364"/>
    </location>
</feature>
<protein>
    <submittedName>
        <fullName evidence="17">Endonuclease-reverse transcriptase</fullName>
    </submittedName>
</protein>
<dbReference type="InterPro" id="IPR036279">
    <property type="entry name" value="5-3_exonuclease_C_sf"/>
</dbReference>
<feature type="compositionally biased region" description="Basic and acidic residues" evidence="14">
    <location>
        <begin position="495"/>
        <end position="518"/>
    </location>
</feature>
<feature type="compositionally biased region" description="Basic and acidic residues" evidence="14">
    <location>
        <begin position="1161"/>
        <end position="1187"/>
    </location>
</feature>
<keyword evidence="6 17" id="KW-0255">Endonuclease</keyword>
<dbReference type="PROSITE" id="PS00841">
    <property type="entry name" value="XPG_1"/>
    <property type="match status" value="1"/>
</dbReference>
<feature type="region of interest" description="Disordered" evidence="14">
    <location>
        <begin position="1899"/>
        <end position="1946"/>
    </location>
</feature>
<comment type="cofactor">
    <cofactor evidence="1">
        <name>Mg(2+)</name>
        <dbReference type="ChEBI" id="CHEBI:18420"/>
    </cofactor>
</comment>
<feature type="compositionally biased region" description="Basic and acidic residues" evidence="14">
    <location>
        <begin position="1739"/>
        <end position="1756"/>
    </location>
</feature>
<dbReference type="GO" id="GO:0006289">
    <property type="term" value="P:nucleotide-excision repair"/>
    <property type="evidence" value="ECO:0007669"/>
    <property type="project" value="InterPro"/>
</dbReference>
<keyword evidence="7" id="KW-0227">DNA damage</keyword>
<keyword evidence="18" id="KW-1185">Reference proteome</keyword>
<feature type="compositionally biased region" description="Basic and acidic residues" evidence="14">
    <location>
        <begin position="756"/>
        <end position="768"/>
    </location>
</feature>
<dbReference type="Pfam" id="PF00752">
    <property type="entry name" value="XPG_N"/>
    <property type="match status" value="1"/>
</dbReference>
<feature type="compositionally biased region" description="Basic and acidic residues" evidence="14">
    <location>
        <begin position="526"/>
        <end position="535"/>
    </location>
</feature>
<feature type="compositionally biased region" description="Acidic residues" evidence="14">
    <location>
        <begin position="783"/>
        <end position="796"/>
    </location>
</feature>
<evidence type="ECO:0000259" key="16">
    <source>
        <dbReference type="SMART" id="SM00485"/>
    </source>
</evidence>
<feature type="region of interest" description="Disordered" evidence="14">
    <location>
        <begin position="418"/>
        <end position="447"/>
    </location>
</feature>
<evidence type="ECO:0000256" key="7">
    <source>
        <dbReference type="ARBA" id="ARBA00022763"/>
    </source>
</evidence>
<dbReference type="EMBL" id="BLXT01000055">
    <property type="protein sequence ID" value="GFN74040.1"/>
    <property type="molecule type" value="Genomic_DNA"/>
</dbReference>
<dbReference type="SUPFAM" id="SSF88723">
    <property type="entry name" value="PIN domain-like"/>
    <property type="match status" value="1"/>
</dbReference>
<dbReference type="SMART" id="SM00726">
    <property type="entry name" value="UIM"/>
    <property type="match status" value="2"/>
</dbReference>
<feature type="region of interest" description="Disordered" evidence="14">
    <location>
        <begin position="1134"/>
        <end position="1244"/>
    </location>
</feature>
<organism evidence="17 18">
    <name type="scientific">Plakobranchus ocellatus</name>
    <dbReference type="NCBI Taxonomy" id="259542"/>
    <lineage>
        <taxon>Eukaryota</taxon>
        <taxon>Metazoa</taxon>
        <taxon>Spiralia</taxon>
        <taxon>Lophotrochozoa</taxon>
        <taxon>Mollusca</taxon>
        <taxon>Gastropoda</taxon>
        <taxon>Heterobranchia</taxon>
        <taxon>Euthyneura</taxon>
        <taxon>Panpulmonata</taxon>
        <taxon>Sacoglossa</taxon>
        <taxon>Placobranchoidea</taxon>
        <taxon>Plakobranchidae</taxon>
        <taxon>Plakobranchus</taxon>
    </lineage>
</organism>
<feature type="compositionally biased region" description="Basic and acidic residues" evidence="14">
    <location>
        <begin position="813"/>
        <end position="829"/>
    </location>
</feature>
<feature type="region of interest" description="Disordered" evidence="14">
    <location>
        <begin position="630"/>
        <end position="839"/>
    </location>
</feature>
<dbReference type="InterPro" id="IPR006085">
    <property type="entry name" value="XPG_DNA_repair_N"/>
</dbReference>
<dbReference type="Gene3D" id="3.40.50.1010">
    <property type="entry name" value="5'-nuclease"/>
    <property type="match status" value="2"/>
</dbReference>
<evidence type="ECO:0000256" key="5">
    <source>
        <dbReference type="ARBA" id="ARBA00022723"/>
    </source>
</evidence>
<feature type="region of interest" description="Disordered" evidence="14">
    <location>
        <begin position="1669"/>
        <end position="1856"/>
    </location>
</feature>
<evidence type="ECO:0000256" key="11">
    <source>
        <dbReference type="ARBA" id="ARBA00023242"/>
    </source>
</evidence>
<keyword evidence="8" id="KW-0378">Hydrolase</keyword>
<feature type="domain" description="XPG-I" evidence="15">
    <location>
        <begin position="893"/>
        <end position="962"/>
    </location>
</feature>
<dbReference type="PANTHER" id="PTHR16171">
    <property type="entry name" value="DNA REPAIR PROTEIN COMPLEMENTING XP-G CELLS-RELATED"/>
    <property type="match status" value="1"/>
</dbReference>
<evidence type="ECO:0000256" key="4">
    <source>
        <dbReference type="ARBA" id="ARBA00022722"/>
    </source>
</evidence>
<dbReference type="PANTHER" id="PTHR16171:SF7">
    <property type="entry name" value="DNA REPAIR PROTEIN RAD2"/>
    <property type="match status" value="1"/>
</dbReference>
<feature type="compositionally biased region" description="Basic and acidic residues" evidence="14">
    <location>
        <begin position="1810"/>
        <end position="1831"/>
    </location>
</feature>
<dbReference type="GO" id="GO:0017108">
    <property type="term" value="F:5'-flap endonuclease activity"/>
    <property type="evidence" value="ECO:0007669"/>
    <property type="project" value="UniProtKB-ARBA"/>
</dbReference>
<evidence type="ECO:0000256" key="6">
    <source>
        <dbReference type="ARBA" id="ARBA00022759"/>
    </source>
</evidence>
<feature type="compositionally biased region" description="Basic and acidic residues" evidence="14">
    <location>
        <begin position="1222"/>
        <end position="1244"/>
    </location>
</feature>
<dbReference type="GO" id="GO:0046872">
    <property type="term" value="F:metal ion binding"/>
    <property type="evidence" value="ECO:0007669"/>
    <property type="project" value="UniProtKB-KW"/>
</dbReference>
<comment type="subcellular location">
    <subcellularLocation>
        <location evidence="2">Nucleus</location>
    </subcellularLocation>
</comment>
<evidence type="ECO:0000256" key="3">
    <source>
        <dbReference type="ARBA" id="ARBA00005283"/>
    </source>
</evidence>
<feature type="compositionally biased region" description="Basic and acidic residues" evidence="14">
    <location>
        <begin position="1483"/>
        <end position="1501"/>
    </location>
</feature>
<feature type="region of interest" description="Disordered" evidence="14">
    <location>
        <begin position="1550"/>
        <end position="1573"/>
    </location>
</feature>
<keyword evidence="9" id="KW-0460">Magnesium</keyword>
<comment type="caution">
    <text evidence="17">The sequence shown here is derived from an EMBL/GenBank/DDBJ whole genome shotgun (WGS) entry which is preliminary data.</text>
</comment>
<evidence type="ECO:0000256" key="8">
    <source>
        <dbReference type="ARBA" id="ARBA00022801"/>
    </source>
</evidence>
<dbReference type="InterPro" id="IPR019974">
    <property type="entry name" value="XPG_CS"/>
</dbReference>
<dbReference type="GO" id="GO:0000400">
    <property type="term" value="F:four-way junction DNA binding"/>
    <property type="evidence" value="ECO:0007669"/>
    <property type="project" value="UniProtKB-ARBA"/>
</dbReference>
<reference evidence="17 18" key="1">
    <citation type="journal article" date="2021" name="Elife">
        <title>Chloroplast acquisition without the gene transfer in kleptoplastic sea slugs, Plakobranchus ocellatus.</title>
        <authorList>
            <person name="Maeda T."/>
            <person name="Takahashi S."/>
            <person name="Yoshida T."/>
            <person name="Shimamura S."/>
            <person name="Takaki Y."/>
            <person name="Nagai Y."/>
            <person name="Toyoda A."/>
            <person name="Suzuki Y."/>
            <person name="Arimoto A."/>
            <person name="Ishii H."/>
            <person name="Satoh N."/>
            <person name="Nishiyama T."/>
            <person name="Hasebe M."/>
            <person name="Maruyama T."/>
            <person name="Minagawa J."/>
            <person name="Obokata J."/>
            <person name="Shigenobu S."/>
        </authorList>
    </citation>
    <scope>NUCLEOTIDE SEQUENCE [LARGE SCALE GENOMIC DNA]</scope>
</reference>
<dbReference type="SUPFAM" id="SSF47807">
    <property type="entry name" value="5' to 3' exonuclease, C-terminal subdomain"/>
    <property type="match status" value="1"/>
</dbReference>
<evidence type="ECO:0000256" key="13">
    <source>
        <dbReference type="SAM" id="Coils"/>
    </source>
</evidence>
<feature type="compositionally biased region" description="Polar residues" evidence="14">
    <location>
        <begin position="1371"/>
        <end position="1380"/>
    </location>
</feature>
<dbReference type="GO" id="GO:0005634">
    <property type="term" value="C:nucleus"/>
    <property type="evidence" value="ECO:0007669"/>
    <property type="project" value="UniProtKB-SubCell"/>
</dbReference>
<dbReference type="InterPro" id="IPR029060">
    <property type="entry name" value="PIN-like_dom_sf"/>
</dbReference>
<dbReference type="CDD" id="cd09868">
    <property type="entry name" value="PIN_XPG_RAD2"/>
    <property type="match status" value="2"/>
</dbReference>
<dbReference type="Gene3D" id="1.10.150.20">
    <property type="entry name" value="5' to 3' exonuclease, C-terminal subdomain"/>
    <property type="match status" value="1"/>
</dbReference>
<dbReference type="InterPro" id="IPR001044">
    <property type="entry name" value="XPG/Rad2_eukaryotes"/>
</dbReference>
<dbReference type="GO" id="GO:0003697">
    <property type="term" value="F:single-stranded DNA binding"/>
    <property type="evidence" value="ECO:0007669"/>
    <property type="project" value="InterPro"/>
</dbReference>
<dbReference type="InterPro" id="IPR006084">
    <property type="entry name" value="XPG/Rad2"/>
</dbReference>
<keyword evidence="10" id="KW-0234">DNA repair</keyword>
<gene>
    <name evidence="17" type="ORF">PoB_000054600</name>
</gene>
<proteinExistence type="inferred from homology"/>
<feature type="domain" description="XPG N-terminal" evidence="16">
    <location>
        <begin position="1"/>
        <end position="98"/>
    </location>
</feature>
<dbReference type="SMART" id="SM00279">
    <property type="entry name" value="HhH2"/>
    <property type="match status" value="1"/>
</dbReference>
<name>A0AAV3XSW6_9GAST</name>
<feature type="compositionally biased region" description="Polar residues" evidence="14">
    <location>
        <begin position="1911"/>
        <end position="1922"/>
    </location>
</feature>
<keyword evidence="4" id="KW-0540">Nuclease</keyword>
<feature type="compositionally biased region" description="Basic and acidic residues" evidence="14">
    <location>
        <begin position="1686"/>
        <end position="1700"/>
    </location>
</feature>
<feature type="compositionally biased region" description="Low complexity" evidence="14">
    <location>
        <begin position="1757"/>
        <end position="1769"/>
    </location>
</feature>
<feature type="compositionally biased region" description="Basic residues" evidence="14">
    <location>
        <begin position="1312"/>
        <end position="1323"/>
    </location>
</feature>
<dbReference type="SMART" id="SM00484">
    <property type="entry name" value="XPGI"/>
    <property type="match status" value="1"/>
</dbReference>
<feature type="compositionally biased region" description="Acidic residues" evidence="14">
    <location>
        <begin position="1350"/>
        <end position="1361"/>
    </location>
</feature>
<dbReference type="InterPro" id="IPR006086">
    <property type="entry name" value="XPG-I_dom"/>
</dbReference>
<evidence type="ECO:0000256" key="10">
    <source>
        <dbReference type="ARBA" id="ARBA00023204"/>
    </source>
</evidence>
<feature type="compositionally biased region" description="Basic and acidic residues" evidence="14">
    <location>
        <begin position="1626"/>
        <end position="1647"/>
    </location>
</feature>
<evidence type="ECO:0000256" key="14">
    <source>
        <dbReference type="SAM" id="MobiDB-lite"/>
    </source>
</evidence>
<feature type="compositionally biased region" description="Acidic residues" evidence="14">
    <location>
        <begin position="670"/>
        <end position="682"/>
    </location>
</feature>
<comment type="similarity">
    <text evidence="3">Belongs to the XPG/RAD2 endonuclease family. XPG subfamily.</text>
</comment>
<sequence length="1946" mass="217603">MGVHGLWQLLQPAGRPVSLESLEGKVLAVDVSIWLHQTMKGMRDKDGNPLPNAHLQGLFSRVCKLLFYRIKPVFVFDGGVPVLKKKTLAARKDRREEAERESTAVAEKLLQNLVKSQAVKQALGDQRRLLPVANASSASKQGRIPGVRRGRNQKDVDIFNLMPLPKSEELSLIKETENWERDFEKQENWIKEGLAALSDTHPDADEFKSLPAEIQHEILKELKESKKYHSLSHLTKMPEDSEDFSSYQLKRLMKQCRLTTRMEEIRREMSNQAAQDLASSLHSQYAGEECGAVKREFGDQVEARRIVSEDASHYVLIKGISSHGQMQQADKYHLEQTVKTEDVESEDEVEPQKQSVTPTSPEKKFQLASVKIMSTDDSDSDMETVVSRRMKRKRKPGQGLAKRSRIGLERKKITAAMKVKENDGSSKAAIKMVPQRQSNSSSEDEGFIEVTVDPDAPMEEDELFPASIFEVEAASSNDNRSNVVEKNVRATSQVYREKKDGQQNIVKEKEENMKKSESPPKQGISTRKEDNHDNAHLRDVVEAELGSIDRNRLGYKHHLRKPEMGHKEVLNSINSQLEKKKNETKACDSPTAKRKSVLIDILGQLQEKKKKLNEEIQEISSDDTLLLSTTNEFSETKGELSSELGGQKRKLSHPTDDEAAAIGGGFVPEESSEPDDPTEESSDVGQLKWGVEVQKEASASPASDSDEDLKLAKQLSLQTDVVQSREDRDSDLDEDLKLAIKLSLEASESEPQVEESETKKNYSEETPKSKLRNYPFGAGESSSSEEDLEGFEDVTEVEERTLSRDGAGSSDSSQKKNVEEAEPKDRPQPEDFEVDDETESRAYVSTLTEHDLHDMRDELESERSVLLSQQGRQNRMAASVTEQTNLDAQDLLRLFGVPFIISPLEAEAQCAFLEAAGLTEGTITDDSDFWLFGGHRMYKNFFNQSKHVELYTMDNIHNHFSLSRQQLINIALLCGSDYTEGIQGVGPVRALEIMAEFPGSGLEGLYKFRQWWDKSTKKPGTIAIENKIRARLKNLTLIPGFPSEAVVDAYMNPTVDDSLEKFSWAAPDLDLLREFCKFKFGWAKEKSDQTLVPMFKAWSKTQSQGRISSYFGAEAFVQTSKIKSDRLRKALEMVKNPSAGEGASDTPSDGQKVKRSHSGKSVKEKSRQKEGVDKSDRESSKQAKEDGETLDVVSKGKKVKTKHVTFADADESNNDLVTSKPKKGEEPEFLAERKGDEGRAQDDDFMIRMSEKVKKAKGDLERMDQARNFACVKEKAGNIERGKGQAKGKTRGGEMKKIGSKNIPVSLDIPRRSTRSRRGRSARGGRAAAAKLNKTVNLSESSSDSNHSDDDVDDDDNDSEEGGNHSKKVQHTVQKVGINQSRKKSLMPALTVKTPQFATRKALGAEMVTRTLVSSNMPVKDINDEATGITTLKTEDMKRSRPKPRKVQNNLSINTTDLRSNVKDHPFVKGGDLGTIGKQNQNVERDDDWKNVASGKPDKPSFGKNAKTHNTPPSAAGIHAVESTELSNAKESRESKKTSPMAKTIMKLKDSLPDKEDQTIEHNNENEESEAVDISKADVSVINRRNLPATLAYLNQRSKQDKVLLSQISGRRLRNAVELRIEQEERRPAGQCLRKDPDNDQRAKRTVDNTTGLSFEDALGGVHAKSVASVRAKKKNKSESIQGNKTEQKSTKIPMQEEKNKAKRKKIESRESTQIKMYDDVSSIDKVSKQGAPHSKSSLKTEKDVKGQIEDGKRDSSSMMKSSRQSNSNASAFSTSRDKSFDTSVPDGETELENMEHRCKELEEDNEEFQDNHAKLGKRKEEEAVKTEKVKLKSKRSHAFDRPIRAVGSDEDNFGSPRASFQKQLQHLHESRSVKGHGPLYLSAAGQEFYSDKEIGRAYAGKGKGRGKNRTVGTSQGDSAITQKEREEYENLTIEDLGSDFSDNDF</sequence>
<feature type="compositionally biased region" description="Basic and acidic residues" evidence="14">
    <location>
        <begin position="1550"/>
        <end position="1565"/>
    </location>
</feature>
<keyword evidence="5" id="KW-0479">Metal-binding</keyword>
<evidence type="ECO:0000313" key="18">
    <source>
        <dbReference type="Proteomes" id="UP000735302"/>
    </source>
</evidence>
<evidence type="ECO:0000256" key="9">
    <source>
        <dbReference type="ARBA" id="ARBA00022842"/>
    </source>
</evidence>
<dbReference type="CDD" id="cd09904">
    <property type="entry name" value="H3TH_XPG"/>
    <property type="match status" value="1"/>
</dbReference>
<dbReference type="InterPro" id="IPR003903">
    <property type="entry name" value="UIM_dom"/>
</dbReference>
<evidence type="ECO:0000256" key="12">
    <source>
        <dbReference type="ARBA" id="ARBA00038112"/>
    </source>
</evidence>
<dbReference type="Proteomes" id="UP000735302">
    <property type="component" value="Unassembled WGS sequence"/>
</dbReference>
<dbReference type="PRINTS" id="PR00853">
    <property type="entry name" value="XPGRADSUPER"/>
</dbReference>
<dbReference type="FunFam" id="1.10.150.20:FF:000030">
    <property type="entry name" value="Flap endonuclease GEN-like 1"/>
    <property type="match status" value="1"/>
</dbReference>
<feature type="region of interest" description="Disordered" evidence="14">
    <location>
        <begin position="1279"/>
        <end position="1384"/>
    </location>
</feature>
<dbReference type="PRINTS" id="PR00066">
    <property type="entry name" value="XRODRMPGMNTG"/>
</dbReference>
<evidence type="ECO:0000313" key="17">
    <source>
        <dbReference type="EMBL" id="GFN74040.1"/>
    </source>
</evidence>
<dbReference type="SMART" id="SM00485">
    <property type="entry name" value="XPGN"/>
    <property type="match status" value="1"/>
</dbReference>
<comment type="similarity">
    <text evidence="12">Belongs to the XPG/RAD2 endonuclease family. GEN subfamily.</text>
</comment>
<feature type="compositionally biased region" description="Basic and acidic residues" evidence="14">
    <location>
        <begin position="1708"/>
        <end position="1719"/>
    </location>
</feature>
<feature type="region of interest" description="Disordered" evidence="14">
    <location>
        <begin position="1626"/>
        <end position="1649"/>
    </location>
</feature>
<dbReference type="InterPro" id="IPR008918">
    <property type="entry name" value="HhH2"/>
</dbReference>
<evidence type="ECO:0000259" key="15">
    <source>
        <dbReference type="SMART" id="SM00484"/>
    </source>
</evidence>
<keyword evidence="13" id="KW-0175">Coiled coil</keyword>
<accession>A0AAV3XSW6</accession>
<dbReference type="Pfam" id="PF00867">
    <property type="entry name" value="XPG_I"/>
    <property type="match status" value="1"/>
</dbReference>
<keyword evidence="11" id="KW-0539">Nucleus</keyword>
<evidence type="ECO:0000256" key="2">
    <source>
        <dbReference type="ARBA" id="ARBA00004123"/>
    </source>
</evidence>
<evidence type="ECO:0000256" key="1">
    <source>
        <dbReference type="ARBA" id="ARBA00001946"/>
    </source>
</evidence>